<keyword evidence="2" id="KW-0812">Transmembrane</keyword>
<keyword evidence="2" id="KW-0472">Membrane</keyword>
<keyword evidence="2" id="KW-1133">Transmembrane helix</keyword>
<feature type="transmembrane region" description="Helical" evidence="2">
    <location>
        <begin position="27"/>
        <end position="48"/>
    </location>
</feature>
<protein>
    <submittedName>
        <fullName evidence="3">Uncharacterized protein</fullName>
    </submittedName>
</protein>
<evidence type="ECO:0000313" key="3">
    <source>
        <dbReference type="EMBL" id="KAG5634493.1"/>
    </source>
</evidence>
<reference evidence="3" key="1">
    <citation type="submission" date="2021-02" db="EMBL/GenBank/DDBJ databases">
        <authorList>
            <person name="Nieuwenhuis M."/>
            <person name="Van De Peppel L.J.J."/>
        </authorList>
    </citation>
    <scope>NUCLEOTIDE SEQUENCE</scope>
    <source>
        <strain evidence="3">D49</strain>
    </source>
</reference>
<keyword evidence="4" id="KW-1185">Reference proteome</keyword>
<feature type="transmembrane region" description="Helical" evidence="2">
    <location>
        <begin position="509"/>
        <end position="532"/>
    </location>
</feature>
<comment type="caution">
    <text evidence="3">The sequence shown here is derived from an EMBL/GenBank/DDBJ whole genome shotgun (WGS) entry which is preliminary data.</text>
</comment>
<organism evidence="3 4">
    <name type="scientific">Sphagnurus paluster</name>
    <dbReference type="NCBI Taxonomy" id="117069"/>
    <lineage>
        <taxon>Eukaryota</taxon>
        <taxon>Fungi</taxon>
        <taxon>Dikarya</taxon>
        <taxon>Basidiomycota</taxon>
        <taxon>Agaricomycotina</taxon>
        <taxon>Agaricomycetes</taxon>
        <taxon>Agaricomycetidae</taxon>
        <taxon>Agaricales</taxon>
        <taxon>Tricholomatineae</taxon>
        <taxon>Lyophyllaceae</taxon>
        <taxon>Sphagnurus</taxon>
    </lineage>
</organism>
<dbReference type="EMBL" id="JABCKI010006384">
    <property type="protein sequence ID" value="KAG5634493.1"/>
    <property type="molecule type" value="Genomic_DNA"/>
</dbReference>
<evidence type="ECO:0000256" key="1">
    <source>
        <dbReference type="SAM" id="MobiDB-lite"/>
    </source>
</evidence>
<dbReference type="AlphaFoldDB" id="A0A9P7FMG5"/>
<name>A0A9P7FMG5_9AGAR</name>
<feature type="transmembrane region" description="Helical" evidence="2">
    <location>
        <begin position="567"/>
        <end position="585"/>
    </location>
</feature>
<evidence type="ECO:0000313" key="4">
    <source>
        <dbReference type="Proteomes" id="UP000717328"/>
    </source>
</evidence>
<dbReference type="OrthoDB" id="2548253at2759"/>
<gene>
    <name evidence="3" type="ORF">H0H81_001765</name>
</gene>
<reference evidence="3" key="2">
    <citation type="submission" date="2021-10" db="EMBL/GenBank/DDBJ databases">
        <title>Phylogenomics reveals ancestral predisposition of the termite-cultivated fungus Termitomyces towards a domesticated lifestyle.</title>
        <authorList>
            <person name="Auxier B."/>
            <person name="Grum-Grzhimaylo A."/>
            <person name="Cardenas M.E."/>
            <person name="Lodge J.D."/>
            <person name="Laessoe T."/>
            <person name="Pedersen O."/>
            <person name="Smith M.E."/>
            <person name="Kuyper T.W."/>
            <person name="Franco-Molano E.A."/>
            <person name="Baroni T.J."/>
            <person name="Aanen D.K."/>
        </authorList>
    </citation>
    <scope>NUCLEOTIDE SEQUENCE</scope>
    <source>
        <strain evidence="3">D49</strain>
    </source>
</reference>
<feature type="transmembrane region" description="Helical" evidence="2">
    <location>
        <begin position="638"/>
        <end position="659"/>
    </location>
</feature>
<evidence type="ECO:0000256" key="2">
    <source>
        <dbReference type="SAM" id="Phobius"/>
    </source>
</evidence>
<feature type="transmembrane region" description="Helical" evidence="2">
    <location>
        <begin position="605"/>
        <end position="626"/>
    </location>
</feature>
<proteinExistence type="predicted"/>
<dbReference type="Proteomes" id="UP000717328">
    <property type="component" value="Unassembled WGS sequence"/>
</dbReference>
<accession>A0A9P7FMG5</accession>
<feature type="compositionally biased region" description="Basic and acidic residues" evidence="1">
    <location>
        <begin position="233"/>
        <end position="248"/>
    </location>
</feature>
<sequence length="702" mass="78139">MITTQGGNISLGPSAPPRRKFFSGFKCLLFSALTLVLLGVALVLSFIIRSLSHEFFTPHKDLYFEGVADPGAVVRPLVDREQTFDLAATVWLRTSQPWTHLDVEGNNAQTRKKDGFEKQENDSDELLVEEPLRNENLTNYDLRGSVVLIPNSPSLLDHVTNFSSYIPDSAKPLPVRTWPYVQISGQPDDVLTVPRFPLASHEVREKNLADEALESFGVSIPLIQFHGAPTQCADKETSDGEPDGKDKSSSPVFAYNSSTPGSSLQITDGKALLLNHPYIVTRAHIRVVDETKLFDRKAYDEAHQILKEGSCGRIFFAFQSIAKNAQRLQWQRVSHHRISVEVFQNSHSFPPEQDFVDVTWKVSFAGRTPTKMAMASMIDNPNWYSFDESGHDRIVAHDSVVLTSKLSSFKRAKWGLRQQDRRERTSKAAADLGSALVMLKLALPISILTERIYRVVVSFAIACLNTRYWFTRQSTVGISIPGTALLVASSVLEEVDSIATHKTGPASHYATALLFAVVDSVILLAPAVKAILRVEVGWWKGWIPTLRMAKATHSERASERMEGRTTWVTKIGLLLSLMGASYFFQLERIQIIKAAVPDPKAANGFIPPCVPWSMGVTAVILQLVLNWRARSYAGRYRFTSVLVLALFAVSMAQFVPALVGEVERRPGMQVGAAVQMGLWLVEAWQALVWQSVPQVMDEDHIE</sequence>
<feature type="region of interest" description="Disordered" evidence="1">
    <location>
        <begin position="231"/>
        <end position="254"/>
    </location>
</feature>